<dbReference type="SUPFAM" id="SSF53955">
    <property type="entry name" value="Lysozyme-like"/>
    <property type="match status" value="1"/>
</dbReference>
<sequence>MKRTNEPTSLRGLHAVGSSVKVAAGDVARGFFEVTHNGLALMGTALAVSLIVLGARSDLRANAEQQLLSWLVERQANTIPQVAIAPEPTAIDRVTAAHPQSLPEQQARVAFWLSKKYRVAPEPLTVLVSEAFEIGEKVKIDPTLILAVMAIESRFNPFAQSPVGAQGLMQVLTKVHTEKYEDFGGKLAAFDPLTNLRVGVMVLKDCIRRAGSVEGGLRYYVGAVSSDGSDYINKVMAEHTRLQHVALGKPVPRYIAPARPIITVDPAPLESAAVSTESALATLPDASARRAPAIAPVADDAVQQPSGGVTPATNVTVAQS</sequence>
<proteinExistence type="predicted"/>
<keyword evidence="4" id="KW-1185">Reference proteome</keyword>
<name>A0ABU1WGZ9_9BURK</name>
<evidence type="ECO:0000259" key="2">
    <source>
        <dbReference type="Pfam" id="PF01464"/>
    </source>
</evidence>
<reference evidence="3 4" key="1">
    <citation type="submission" date="2023-07" db="EMBL/GenBank/DDBJ databases">
        <title>Sorghum-associated microbial communities from plants grown in Nebraska, USA.</title>
        <authorList>
            <person name="Schachtman D."/>
        </authorList>
    </citation>
    <scope>NUCLEOTIDE SEQUENCE [LARGE SCALE GENOMIC DNA]</scope>
    <source>
        <strain evidence="3 4">4249</strain>
    </source>
</reference>
<feature type="domain" description="Transglycosylase SLT" evidence="2">
    <location>
        <begin position="133"/>
        <end position="211"/>
    </location>
</feature>
<accession>A0ABU1WGZ9</accession>
<dbReference type="InterPro" id="IPR008258">
    <property type="entry name" value="Transglycosylase_SLT_dom_1"/>
</dbReference>
<evidence type="ECO:0000313" key="4">
    <source>
        <dbReference type="Proteomes" id="UP001265700"/>
    </source>
</evidence>
<dbReference type="Gene3D" id="1.10.530.10">
    <property type="match status" value="1"/>
</dbReference>
<dbReference type="EMBL" id="JAVDWU010000001">
    <property type="protein sequence ID" value="MDR7148493.1"/>
    <property type="molecule type" value="Genomic_DNA"/>
</dbReference>
<protein>
    <recommendedName>
        <fullName evidence="2">Transglycosylase SLT domain-containing protein</fullName>
    </recommendedName>
</protein>
<dbReference type="RefSeq" id="WP_310311151.1">
    <property type="nucleotide sequence ID" value="NZ_JAVDWU010000001.1"/>
</dbReference>
<feature type="region of interest" description="Disordered" evidence="1">
    <location>
        <begin position="299"/>
        <end position="320"/>
    </location>
</feature>
<dbReference type="CDD" id="cd00254">
    <property type="entry name" value="LT-like"/>
    <property type="match status" value="1"/>
</dbReference>
<organism evidence="3 4">
    <name type="scientific">Hydrogenophaga palleronii</name>
    <dbReference type="NCBI Taxonomy" id="65655"/>
    <lineage>
        <taxon>Bacteria</taxon>
        <taxon>Pseudomonadati</taxon>
        <taxon>Pseudomonadota</taxon>
        <taxon>Betaproteobacteria</taxon>
        <taxon>Burkholderiales</taxon>
        <taxon>Comamonadaceae</taxon>
        <taxon>Hydrogenophaga</taxon>
    </lineage>
</organism>
<evidence type="ECO:0000256" key="1">
    <source>
        <dbReference type="SAM" id="MobiDB-lite"/>
    </source>
</evidence>
<feature type="compositionally biased region" description="Polar residues" evidence="1">
    <location>
        <begin position="303"/>
        <end position="320"/>
    </location>
</feature>
<gene>
    <name evidence="3" type="ORF">J2W49_000421</name>
</gene>
<dbReference type="Proteomes" id="UP001265700">
    <property type="component" value="Unassembled WGS sequence"/>
</dbReference>
<comment type="caution">
    <text evidence="3">The sequence shown here is derived from an EMBL/GenBank/DDBJ whole genome shotgun (WGS) entry which is preliminary data.</text>
</comment>
<dbReference type="InterPro" id="IPR023346">
    <property type="entry name" value="Lysozyme-like_dom_sf"/>
</dbReference>
<dbReference type="Pfam" id="PF01464">
    <property type="entry name" value="SLT"/>
    <property type="match status" value="1"/>
</dbReference>
<evidence type="ECO:0000313" key="3">
    <source>
        <dbReference type="EMBL" id="MDR7148493.1"/>
    </source>
</evidence>